<evidence type="ECO:0000256" key="3">
    <source>
        <dbReference type="ARBA" id="ARBA00022603"/>
    </source>
</evidence>
<dbReference type="EC" id="2.1.1.113" evidence="2"/>
<evidence type="ECO:0000256" key="5">
    <source>
        <dbReference type="ARBA" id="ARBA00022691"/>
    </source>
</evidence>
<dbReference type="GO" id="GO:0009307">
    <property type="term" value="P:DNA restriction-modification system"/>
    <property type="evidence" value="ECO:0007669"/>
    <property type="project" value="UniProtKB-KW"/>
</dbReference>
<dbReference type="GO" id="GO:0015667">
    <property type="term" value="F:site-specific DNA-methyltransferase (cytosine-N4-specific) activity"/>
    <property type="evidence" value="ECO:0007669"/>
    <property type="project" value="UniProtKB-EC"/>
</dbReference>
<dbReference type="AlphaFoldDB" id="A0A845UBL9"/>
<comment type="similarity">
    <text evidence="1">Belongs to the N(4)/N(6)-methyltransferase family. N(4) subfamily.</text>
</comment>
<evidence type="ECO:0000256" key="7">
    <source>
        <dbReference type="ARBA" id="ARBA00049120"/>
    </source>
</evidence>
<comment type="catalytic activity">
    <reaction evidence="7">
        <text>a 2'-deoxycytidine in DNA + S-adenosyl-L-methionine = an N(4)-methyl-2'-deoxycytidine in DNA + S-adenosyl-L-homocysteine + H(+)</text>
        <dbReference type="Rhea" id="RHEA:16857"/>
        <dbReference type="Rhea" id="RHEA-COMP:11369"/>
        <dbReference type="Rhea" id="RHEA-COMP:13674"/>
        <dbReference type="ChEBI" id="CHEBI:15378"/>
        <dbReference type="ChEBI" id="CHEBI:57856"/>
        <dbReference type="ChEBI" id="CHEBI:59789"/>
        <dbReference type="ChEBI" id="CHEBI:85452"/>
        <dbReference type="ChEBI" id="CHEBI:137933"/>
        <dbReference type="EC" id="2.1.1.113"/>
    </reaction>
</comment>
<name>A0A845UBL9_9PROT</name>
<dbReference type="SUPFAM" id="SSF53335">
    <property type="entry name" value="S-adenosyl-L-methionine-dependent methyltransferases"/>
    <property type="match status" value="1"/>
</dbReference>
<evidence type="ECO:0000256" key="6">
    <source>
        <dbReference type="ARBA" id="ARBA00022747"/>
    </source>
</evidence>
<protein>
    <recommendedName>
        <fullName evidence="2">site-specific DNA-methyltransferase (cytosine-N(4)-specific)</fullName>
        <ecNumber evidence="2">2.1.1.113</ecNumber>
    </recommendedName>
</protein>
<sequence>MLDPVRHSVKQRPDLTFKHNKSFGRHGWLRLTPAYSVKLVQDIIVDVPTNVSVLDPFSGTATTTLTAAEHGNDAVSFDINPFLIWLGNVKCRTYTTARVQRSRAAVAAAIARVPVILFRDNWRPALFNIERWWSTTTLQILAAFRAALVEQFGEPVEDQGDGLVWVAFCRLVIETSSAAFNHVSMSFSSEVTHHEIEHVVDLYSKILDLVLSSCDSPLIGAGQVVEVDAKAIPDMGRRFGLVLTSPPYPNRISYIRELRPYMYWLKFLGEAREAGEMDWTAIGGTWGIATSRLTTWSPYGQTLPDLLAETVDSIASTDTKNAHLLATYVFKYFHDMHLHLSSLPNVLEPGAEIHYIVGNSTFFGKMVDTPAILSASMQMLGYDDAASRVIRKRNSNKALFEYDVTAIWPG</sequence>
<comment type="caution">
    <text evidence="8">The sequence shown here is derived from an EMBL/GenBank/DDBJ whole genome shotgun (WGS) entry which is preliminary data.</text>
</comment>
<dbReference type="GO" id="GO:0009007">
    <property type="term" value="F:site-specific DNA-methyltransferase (adenine-specific) activity"/>
    <property type="evidence" value="ECO:0007669"/>
    <property type="project" value="UniProtKB-EC"/>
</dbReference>
<keyword evidence="5" id="KW-0949">S-adenosyl-L-methionine</keyword>
<dbReference type="GO" id="GO:0003677">
    <property type="term" value="F:DNA binding"/>
    <property type="evidence" value="ECO:0007669"/>
    <property type="project" value="InterPro"/>
</dbReference>
<dbReference type="PROSITE" id="PS00093">
    <property type="entry name" value="N4_MTASE"/>
    <property type="match status" value="1"/>
</dbReference>
<organism evidence="8">
    <name type="scientific">Acidithiobacillus ferrianus</name>
    <dbReference type="NCBI Taxonomy" id="2678518"/>
    <lineage>
        <taxon>Bacteria</taxon>
        <taxon>Pseudomonadati</taxon>
        <taxon>Pseudomonadota</taxon>
        <taxon>Acidithiobacillia</taxon>
        <taxon>Acidithiobacillales</taxon>
        <taxon>Acidithiobacillaceae</taxon>
        <taxon>Acidithiobacillus</taxon>
    </lineage>
</organism>
<dbReference type="RefSeq" id="WP_163098032.1">
    <property type="nucleotide sequence ID" value="NZ_CP127523.1"/>
</dbReference>
<reference evidence="8" key="1">
    <citation type="submission" date="2019-11" db="EMBL/GenBank/DDBJ databases">
        <title>Acidithiobacillus ferrianus sp. nov.: a facultatively anaerobic and extremely acidophilic chemolithoautotroph.</title>
        <authorList>
            <person name="Norris P.R."/>
            <person name="Falagan C."/>
            <person name="Moya-Beltran A."/>
            <person name="Castro M."/>
            <person name="Quatrini R."/>
            <person name="Johnson D.B."/>
        </authorList>
    </citation>
    <scope>NUCLEOTIDE SEQUENCE [LARGE SCALE GENOMIC DNA]</scope>
    <source>
        <strain evidence="8">MG</strain>
    </source>
</reference>
<proteinExistence type="inferred from homology"/>
<evidence type="ECO:0000256" key="4">
    <source>
        <dbReference type="ARBA" id="ARBA00022679"/>
    </source>
</evidence>
<dbReference type="GO" id="GO:0032259">
    <property type="term" value="P:methylation"/>
    <property type="evidence" value="ECO:0007669"/>
    <property type="project" value="UniProtKB-KW"/>
</dbReference>
<keyword evidence="6" id="KW-0680">Restriction system</keyword>
<dbReference type="Pfam" id="PF02086">
    <property type="entry name" value="MethyltransfD12"/>
    <property type="match status" value="1"/>
</dbReference>
<evidence type="ECO:0000256" key="2">
    <source>
        <dbReference type="ARBA" id="ARBA00012185"/>
    </source>
</evidence>
<keyword evidence="4 8" id="KW-0808">Transferase</keyword>
<accession>A0A845UBL9</accession>
<dbReference type="EMBL" id="WNJL01000034">
    <property type="protein sequence ID" value="NDU42805.1"/>
    <property type="molecule type" value="Genomic_DNA"/>
</dbReference>
<evidence type="ECO:0000313" key="8">
    <source>
        <dbReference type="EMBL" id="NDU42805.1"/>
    </source>
</evidence>
<dbReference type="InterPro" id="IPR029063">
    <property type="entry name" value="SAM-dependent_MTases_sf"/>
</dbReference>
<dbReference type="InterPro" id="IPR012327">
    <property type="entry name" value="MeTrfase_D12"/>
</dbReference>
<evidence type="ECO:0000256" key="1">
    <source>
        <dbReference type="ARBA" id="ARBA00010203"/>
    </source>
</evidence>
<dbReference type="InterPro" id="IPR017985">
    <property type="entry name" value="MeTrfase_CN4_CS"/>
</dbReference>
<gene>
    <name evidence="8" type="ORF">GL267_09185</name>
</gene>
<keyword evidence="3 8" id="KW-0489">Methyltransferase</keyword>